<evidence type="ECO:0000256" key="3">
    <source>
        <dbReference type="ARBA" id="ARBA00022463"/>
    </source>
</evidence>
<keyword evidence="10" id="KW-0899">Viral immunoevasion</keyword>
<dbReference type="Pfam" id="PF01623">
    <property type="entry name" value="Carla_C4"/>
    <property type="match status" value="1"/>
</dbReference>
<sequence>MRKDDPKFKIMIVLCNMFASRGNSIPIHIVVDIYMRAMFDKRVGHGLSKYARRRRAVAIGRCERCYRVYPGGLSKKCDNRTCVPGISSNEKVVNFIKFGSSRGDTHPGLHF</sequence>
<keyword evidence="5" id="KW-1090">Inhibition of host innate immune response by virus</keyword>
<organism evidence="11">
    <name type="scientific">Tagetes carlavirus 1</name>
    <dbReference type="NCBI Taxonomy" id="2794422"/>
    <lineage>
        <taxon>Viruses</taxon>
        <taxon>Riboviria</taxon>
        <taxon>Orthornavirae</taxon>
        <taxon>Kitrinoviricota</taxon>
        <taxon>Alsuviricetes</taxon>
        <taxon>Tymovirales</taxon>
        <taxon>Betaflexiviridae</taxon>
        <taxon>Quinvirinae</taxon>
        <taxon>Carlavirus</taxon>
    </lineage>
</organism>
<protein>
    <recommendedName>
        <fullName evidence="2">RNA silencing suppressor</fullName>
    </recommendedName>
</protein>
<evidence type="ECO:0000256" key="8">
    <source>
        <dbReference type="ARBA" id="ARBA00022833"/>
    </source>
</evidence>
<reference evidence="11" key="1">
    <citation type="submission" date="2020-11" db="EMBL/GenBank/DDBJ databases">
        <authorList>
            <person name="Bejerman N."/>
        </authorList>
    </citation>
    <scope>NUCLEOTIDE SEQUENCE</scope>
    <source>
        <strain evidence="11">Tage</strain>
    </source>
</reference>
<keyword evidence="3" id="KW-0941">Suppressor of RNA silencing</keyword>
<name>A0A7T5QZ74_9VIRU</name>
<accession>A0A7T5QZ74</accession>
<keyword evidence="4" id="KW-0945">Host-virus interaction</keyword>
<dbReference type="GO" id="GO:0003677">
    <property type="term" value="F:DNA binding"/>
    <property type="evidence" value="ECO:0007669"/>
    <property type="project" value="UniProtKB-KW"/>
</dbReference>
<evidence type="ECO:0000256" key="6">
    <source>
        <dbReference type="ARBA" id="ARBA00022723"/>
    </source>
</evidence>
<evidence type="ECO:0000256" key="10">
    <source>
        <dbReference type="ARBA" id="ARBA00023280"/>
    </source>
</evidence>
<dbReference type="GO" id="GO:0006355">
    <property type="term" value="P:regulation of DNA-templated transcription"/>
    <property type="evidence" value="ECO:0007669"/>
    <property type="project" value="InterPro"/>
</dbReference>
<evidence type="ECO:0000256" key="9">
    <source>
        <dbReference type="ARBA" id="ARBA00023125"/>
    </source>
</evidence>
<evidence type="ECO:0000313" key="11">
    <source>
        <dbReference type="EMBL" id="QQG34558.1"/>
    </source>
</evidence>
<keyword evidence="9" id="KW-0238">DNA-binding</keyword>
<evidence type="ECO:0000256" key="5">
    <source>
        <dbReference type="ARBA" id="ARBA00022632"/>
    </source>
</evidence>
<keyword evidence="6" id="KW-0479">Metal-binding</keyword>
<dbReference type="GO" id="GO:0052170">
    <property type="term" value="P:symbiont-mediated suppression of host innate immune response"/>
    <property type="evidence" value="ECO:0007669"/>
    <property type="project" value="UniProtKB-KW"/>
</dbReference>
<evidence type="ECO:0000256" key="2">
    <source>
        <dbReference type="ARBA" id="ARBA00017202"/>
    </source>
</evidence>
<dbReference type="InterPro" id="IPR002568">
    <property type="entry name" value="Carla-bd"/>
</dbReference>
<evidence type="ECO:0000256" key="7">
    <source>
        <dbReference type="ARBA" id="ARBA00022771"/>
    </source>
</evidence>
<evidence type="ECO:0000256" key="4">
    <source>
        <dbReference type="ARBA" id="ARBA00022581"/>
    </source>
</evidence>
<keyword evidence="7" id="KW-0863">Zinc-finger</keyword>
<dbReference type="EMBL" id="MW328722">
    <property type="protein sequence ID" value="QQG34558.1"/>
    <property type="molecule type" value="Genomic_RNA"/>
</dbReference>
<keyword evidence="8" id="KW-0862">Zinc</keyword>
<evidence type="ECO:0000256" key="1">
    <source>
        <dbReference type="ARBA" id="ARBA00006158"/>
    </source>
</evidence>
<dbReference type="GO" id="GO:0008270">
    <property type="term" value="F:zinc ion binding"/>
    <property type="evidence" value="ECO:0007669"/>
    <property type="project" value="UniProtKB-KW"/>
</dbReference>
<comment type="similarity">
    <text evidence="1">Belongs to the carlaviruses nucleic acid-binding protein family.</text>
</comment>
<proteinExistence type="inferred from homology"/>